<name>B4RHX3_PHEZH</name>
<dbReference type="PROSITE" id="PS00622">
    <property type="entry name" value="HTH_LUXR_1"/>
    <property type="match status" value="1"/>
</dbReference>
<keyword evidence="2" id="KW-0238">DNA-binding</keyword>
<proteinExistence type="predicted"/>
<dbReference type="PROSITE" id="PS50043">
    <property type="entry name" value="HTH_LUXR_2"/>
    <property type="match status" value="1"/>
</dbReference>
<dbReference type="SMART" id="SM00421">
    <property type="entry name" value="HTH_LUXR"/>
    <property type="match status" value="1"/>
</dbReference>
<evidence type="ECO:0000313" key="6">
    <source>
        <dbReference type="Proteomes" id="UP000001868"/>
    </source>
</evidence>
<dbReference type="InterPro" id="IPR005143">
    <property type="entry name" value="TF_LuxR_autoind-bd_dom"/>
</dbReference>
<keyword evidence="1" id="KW-0805">Transcription regulation</keyword>
<dbReference type="Pfam" id="PF03472">
    <property type="entry name" value="Autoind_bind"/>
    <property type="match status" value="1"/>
</dbReference>
<accession>B4RHX3</accession>
<dbReference type="GO" id="GO:0006355">
    <property type="term" value="P:regulation of DNA-templated transcription"/>
    <property type="evidence" value="ECO:0007669"/>
    <property type="project" value="InterPro"/>
</dbReference>
<keyword evidence="5" id="KW-0614">Plasmid</keyword>
<keyword evidence="3" id="KW-0804">Transcription</keyword>
<dbReference type="HOGENOM" id="CLU_072786_0_0_5"/>
<dbReference type="CDD" id="cd06170">
    <property type="entry name" value="LuxR_C_like"/>
    <property type="match status" value="1"/>
</dbReference>
<dbReference type="InterPro" id="IPR036388">
    <property type="entry name" value="WH-like_DNA-bd_sf"/>
</dbReference>
<dbReference type="InterPro" id="IPR036693">
    <property type="entry name" value="TF_LuxR_autoind-bd_dom_sf"/>
</dbReference>
<dbReference type="PANTHER" id="PTHR44688:SF16">
    <property type="entry name" value="DNA-BINDING TRANSCRIPTIONAL ACTIVATOR DEVR_DOSR"/>
    <property type="match status" value="1"/>
</dbReference>
<dbReference type="EMBL" id="CP000748">
    <property type="protein sequence ID" value="ACG79948.1"/>
    <property type="molecule type" value="Genomic_DNA"/>
</dbReference>
<dbReference type="SUPFAM" id="SSF46894">
    <property type="entry name" value="C-terminal effector domain of the bipartite response regulators"/>
    <property type="match status" value="1"/>
</dbReference>
<dbReference type="GO" id="GO:0003677">
    <property type="term" value="F:DNA binding"/>
    <property type="evidence" value="ECO:0007669"/>
    <property type="project" value="UniProtKB-KW"/>
</dbReference>
<sequence>MLRPEHDIARRAFDTINDAQQVESIPELEAVFAKTLEPLGVDVFVGVQIADPLRERHVEVTFGRTHAAWQAHYEAQGHAARDPIVREMLRSTEPLFWSDLPARRGALKPDEARVMEEARSFGLNEGLMTPLHHVDGSVSAVLMMGERLASDAPDTRAALHLLSIYYGSLARKLRQRNDGGEPQKAKLSARQIECLRWAREGKSSYVIGQILSLSARTVDEHLASACRKLGVHTRMQAVAQALLLGLLETTTP</sequence>
<dbReference type="InterPro" id="IPR000792">
    <property type="entry name" value="Tscrpt_reg_LuxR_C"/>
</dbReference>
<dbReference type="SUPFAM" id="SSF75516">
    <property type="entry name" value="Pheromone-binding domain of LuxR-like quorum-sensing transcription factors"/>
    <property type="match status" value="1"/>
</dbReference>
<organism evidence="5 6">
    <name type="scientific">Phenylobacterium zucineum (strain HLK1)</name>
    <dbReference type="NCBI Taxonomy" id="450851"/>
    <lineage>
        <taxon>Bacteria</taxon>
        <taxon>Pseudomonadati</taxon>
        <taxon>Pseudomonadota</taxon>
        <taxon>Alphaproteobacteria</taxon>
        <taxon>Caulobacterales</taxon>
        <taxon>Caulobacteraceae</taxon>
        <taxon>Phenylobacterium</taxon>
    </lineage>
</organism>
<geneLocation type="plasmid" evidence="6">
    <name>pHLK1</name>
</geneLocation>
<dbReference type="Gene3D" id="1.10.10.10">
    <property type="entry name" value="Winged helix-like DNA-binding domain superfamily/Winged helix DNA-binding domain"/>
    <property type="match status" value="1"/>
</dbReference>
<evidence type="ECO:0000256" key="3">
    <source>
        <dbReference type="ARBA" id="ARBA00023163"/>
    </source>
</evidence>
<dbReference type="PRINTS" id="PR00038">
    <property type="entry name" value="HTHLUXR"/>
</dbReference>
<evidence type="ECO:0000256" key="2">
    <source>
        <dbReference type="ARBA" id="ARBA00023125"/>
    </source>
</evidence>
<dbReference type="PANTHER" id="PTHR44688">
    <property type="entry name" value="DNA-BINDING TRANSCRIPTIONAL ACTIVATOR DEVR_DOSR"/>
    <property type="match status" value="1"/>
</dbReference>
<gene>
    <name evidence="5" type="ordered locus">PHZ_p0005</name>
</gene>
<keyword evidence="6" id="KW-1185">Reference proteome</keyword>
<dbReference type="RefSeq" id="WP_012520248.1">
    <property type="nucleotide sequence ID" value="NC_011143.1"/>
</dbReference>
<dbReference type="Gene3D" id="3.30.450.80">
    <property type="entry name" value="Transcription factor LuxR-like, autoinducer-binding domain"/>
    <property type="match status" value="1"/>
</dbReference>
<evidence type="ECO:0000256" key="1">
    <source>
        <dbReference type="ARBA" id="ARBA00023015"/>
    </source>
</evidence>
<dbReference type="KEGG" id="pzu:PHZ_p0005"/>
<dbReference type="Pfam" id="PF00196">
    <property type="entry name" value="GerE"/>
    <property type="match status" value="1"/>
</dbReference>
<dbReference type="OrthoDB" id="3170288at2"/>
<reference evidence="5 6" key="1">
    <citation type="journal article" date="2008" name="BMC Genomics">
        <title>Complete genome of Phenylobacterium zucineum - a novel facultative intracellular bacterium isolated from human erythroleukemia cell line K562.</title>
        <authorList>
            <person name="Luo Y."/>
            <person name="Xu X."/>
            <person name="Ding Z."/>
            <person name="Liu Z."/>
            <person name="Zhang B."/>
            <person name="Yan Z."/>
            <person name="Sun J."/>
            <person name="Hu S."/>
            <person name="Hu X."/>
        </authorList>
    </citation>
    <scope>NUCLEOTIDE SEQUENCE [LARGE SCALE GENOMIC DNA]</scope>
    <source>
        <strain evidence="6">HLK1</strain>
        <plasmid evidence="6">HLK1</plasmid>
        <plasmid evidence="6">Plasmid pHLK1</plasmid>
    </source>
</reference>
<dbReference type="eggNOG" id="COG2771">
    <property type="taxonomic scope" value="Bacteria"/>
</dbReference>
<evidence type="ECO:0000259" key="4">
    <source>
        <dbReference type="PROSITE" id="PS50043"/>
    </source>
</evidence>
<evidence type="ECO:0000313" key="5">
    <source>
        <dbReference type="EMBL" id="ACG79948.1"/>
    </source>
</evidence>
<dbReference type="InterPro" id="IPR016032">
    <property type="entry name" value="Sig_transdc_resp-reg_C-effctor"/>
</dbReference>
<feature type="domain" description="HTH luxR-type" evidence="4">
    <location>
        <begin position="180"/>
        <end position="245"/>
    </location>
</feature>
<dbReference type="Proteomes" id="UP000001868">
    <property type="component" value="Plasmid pHLK1"/>
</dbReference>
<protein>
    <submittedName>
        <fullName evidence="5">Transcriptional regulator, LuxR family</fullName>
    </submittedName>
</protein>
<dbReference type="AlphaFoldDB" id="B4RHX3"/>